<feature type="compositionally biased region" description="Basic residues" evidence="14">
    <location>
        <begin position="441"/>
        <end position="450"/>
    </location>
</feature>
<evidence type="ECO:0000256" key="4">
    <source>
        <dbReference type="ARBA" id="ARBA00022763"/>
    </source>
</evidence>
<evidence type="ECO:0000256" key="12">
    <source>
        <dbReference type="ARBA" id="ARBA00044632"/>
    </source>
</evidence>
<name>A0A6P6LBA9_CARAU</name>
<dbReference type="AlphaFoldDB" id="A0A6P6LBA9"/>
<dbReference type="GO" id="GO:0051539">
    <property type="term" value="F:4 iron, 4 sulfur cluster binding"/>
    <property type="evidence" value="ECO:0007669"/>
    <property type="project" value="UniProtKB-KW"/>
</dbReference>
<keyword evidence="6" id="KW-0809">Transit peptide</keyword>
<dbReference type="InterPro" id="IPR011257">
    <property type="entry name" value="DNA_glycosylase"/>
</dbReference>
<dbReference type="Gene3D" id="1.10.340.30">
    <property type="entry name" value="Hypothetical protein, domain 2"/>
    <property type="match status" value="1"/>
</dbReference>
<evidence type="ECO:0000256" key="3">
    <source>
        <dbReference type="ARBA" id="ARBA00022723"/>
    </source>
</evidence>
<dbReference type="GO" id="GO:0140078">
    <property type="term" value="F:class I DNA-(apurinic or apyrimidinic site) endonuclease activity"/>
    <property type="evidence" value="ECO:0007669"/>
    <property type="project" value="UniProtKB-EC"/>
</dbReference>
<dbReference type="GO" id="GO:0005634">
    <property type="term" value="C:nucleus"/>
    <property type="evidence" value="ECO:0007669"/>
    <property type="project" value="UniProtKB-SubCell"/>
</dbReference>
<dbReference type="Pfam" id="PF00633">
    <property type="entry name" value="HHH"/>
    <property type="match status" value="1"/>
</dbReference>
<reference evidence="17" key="1">
    <citation type="submission" date="2025-08" db="UniProtKB">
        <authorList>
            <consortium name="RefSeq"/>
        </authorList>
    </citation>
    <scope>IDENTIFICATION</scope>
    <source>
        <strain evidence="17">Wakin</strain>
        <tissue evidence="17">Muscle</tissue>
    </source>
</reference>
<keyword evidence="9 13" id="KW-0234">DNA repair</keyword>
<evidence type="ECO:0000256" key="13">
    <source>
        <dbReference type="HAMAP-Rule" id="MF_03183"/>
    </source>
</evidence>
<keyword evidence="7" id="KW-0408">Iron</keyword>
<dbReference type="PANTHER" id="PTHR43286:SF1">
    <property type="entry name" value="ENDONUCLEASE III-LIKE PROTEIN 1"/>
    <property type="match status" value="1"/>
</dbReference>
<feature type="region of interest" description="Disordered" evidence="14">
    <location>
        <begin position="369"/>
        <end position="456"/>
    </location>
</feature>
<keyword evidence="8" id="KW-0411">Iron-sulfur</keyword>
<dbReference type="CDD" id="cd00056">
    <property type="entry name" value="ENDO3c"/>
    <property type="match status" value="1"/>
</dbReference>
<comment type="similarity">
    <text evidence="1 13">Belongs to the Nth/MutY family.</text>
</comment>
<dbReference type="OrthoDB" id="2099276at2759"/>
<dbReference type="SMART" id="SM00478">
    <property type="entry name" value="ENDO3c"/>
    <property type="match status" value="1"/>
</dbReference>
<dbReference type="FunFam" id="1.10.340.30:FF:000005">
    <property type="entry name" value="Endonuclease III-like protein 1"/>
    <property type="match status" value="1"/>
</dbReference>
<sequence length="456" mass="50950">MLASVRNLRVYIFNRLSERMNSPYFTESVAVLGTCATETIGEGAVNKGGIRRLRSRMAQGIKSEDDSPNVKAEDLEQSISDAPLRTHAETSADETNCSETVSSCNNSTTKVKGEAVDEQAVLTSPRKPRRGRVKVKYEEEEGAELKRERWEPRDWRTQLSFIREMRSKRDAPVDQMGAEKCYDTEAPPEVRRYQVLISLMLSSQTKDHVTAGAMQRLREHGLSVDAVLTLDDETLGKLIYPVGFWRTKVKYIKQATALIQQEFGGDIPDTVEGLMRLPGVGPKMAHLAMDIAWNQVSGIGVDTHVHRISNRLGWTKKETKTPEETRRALEEWLPRDLWSEINWLLVGFGQQVCLPVAPLCSVCLNQHTCPSAHRSSPNKKLKSSPAKPAINGPDDKLASPTAQVKEEPADASLSQRRKNTAKQEVPGNQLTSEEEKTPSVLKKRSRRKGRAGAQQN</sequence>
<dbReference type="HAMAP" id="MF_03183">
    <property type="entry name" value="Endonuclease_III_Nth"/>
    <property type="match status" value="1"/>
</dbReference>
<keyword evidence="10 13" id="KW-0456">Lyase</keyword>
<evidence type="ECO:0000256" key="10">
    <source>
        <dbReference type="ARBA" id="ARBA00023239"/>
    </source>
</evidence>
<dbReference type="KEGG" id="caua:113057700"/>
<dbReference type="PROSITE" id="PS01155">
    <property type="entry name" value="ENDONUCLEASE_III_2"/>
    <property type="match status" value="1"/>
</dbReference>
<dbReference type="GO" id="GO:0000703">
    <property type="term" value="F:oxidized pyrimidine nucleobase lesion DNA N-glycosylase activity"/>
    <property type="evidence" value="ECO:0007669"/>
    <property type="project" value="UniProtKB-UniRule"/>
</dbReference>
<keyword evidence="5 13" id="KW-0378">Hydrolase</keyword>
<dbReference type="GO" id="GO:0006289">
    <property type="term" value="P:nucleotide-excision repair"/>
    <property type="evidence" value="ECO:0007669"/>
    <property type="project" value="TreeGrafter"/>
</dbReference>
<dbReference type="PANTHER" id="PTHR43286">
    <property type="entry name" value="ENDONUCLEASE III-LIKE PROTEIN 1"/>
    <property type="match status" value="1"/>
</dbReference>
<keyword evidence="13" id="KW-0496">Mitochondrion</keyword>
<gene>
    <name evidence="17" type="primary">nthl1</name>
    <name evidence="13" type="synonym">NTHL1</name>
</gene>
<dbReference type="Gene3D" id="1.10.1670.10">
    <property type="entry name" value="Helix-hairpin-Helix base-excision DNA repair enzymes (C-terminal)"/>
    <property type="match status" value="1"/>
</dbReference>
<evidence type="ECO:0000256" key="1">
    <source>
        <dbReference type="ARBA" id="ARBA00008343"/>
    </source>
</evidence>
<evidence type="ECO:0000256" key="5">
    <source>
        <dbReference type="ARBA" id="ARBA00022801"/>
    </source>
</evidence>
<comment type="subcellular location">
    <subcellularLocation>
        <location evidence="13">Nucleus</location>
    </subcellularLocation>
    <subcellularLocation>
        <location evidence="13">Mitochondrion</location>
    </subcellularLocation>
</comment>
<keyword evidence="16" id="KW-1185">Reference proteome</keyword>
<dbReference type="EC" id="3.2.2.-" evidence="13"/>
<protein>
    <recommendedName>
        <fullName evidence="13">Endonuclease III-like protein 1</fullName>
        <ecNumber evidence="13">3.2.2.-</ecNumber>
        <ecNumber evidence="13">4.2.99.18</ecNumber>
    </recommendedName>
    <alternativeName>
        <fullName evidence="13">Bifunctional DNA N-glycosylase/DNA-(apurinic or apyrimidinic site) lyase</fullName>
        <shortName evidence="13">DNA glycosylase/AP lyase</shortName>
    </alternativeName>
</protein>
<evidence type="ECO:0000256" key="7">
    <source>
        <dbReference type="ARBA" id="ARBA00023004"/>
    </source>
</evidence>
<dbReference type="InterPro" id="IPR003265">
    <property type="entry name" value="HhH-GPD_domain"/>
</dbReference>
<dbReference type="SUPFAM" id="SSF48150">
    <property type="entry name" value="DNA-glycosylase"/>
    <property type="match status" value="1"/>
</dbReference>
<evidence type="ECO:0000256" key="2">
    <source>
        <dbReference type="ARBA" id="ARBA00022485"/>
    </source>
</evidence>
<dbReference type="Proteomes" id="UP000515129">
    <property type="component" value="Chromosome 1"/>
</dbReference>
<dbReference type="GeneID" id="113057700"/>
<evidence type="ECO:0000256" key="6">
    <source>
        <dbReference type="ARBA" id="ARBA00022946"/>
    </source>
</evidence>
<dbReference type="Pfam" id="PF00730">
    <property type="entry name" value="HhH-GPD"/>
    <property type="match status" value="1"/>
</dbReference>
<keyword evidence="3" id="KW-0479">Metal-binding</keyword>
<organism evidence="16 17">
    <name type="scientific">Carassius auratus</name>
    <name type="common">Goldfish</name>
    <dbReference type="NCBI Taxonomy" id="7957"/>
    <lineage>
        <taxon>Eukaryota</taxon>
        <taxon>Metazoa</taxon>
        <taxon>Chordata</taxon>
        <taxon>Craniata</taxon>
        <taxon>Vertebrata</taxon>
        <taxon>Euteleostomi</taxon>
        <taxon>Actinopterygii</taxon>
        <taxon>Neopterygii</taxon>
        <taxon>Teleostei</taxon>
        <taxon>Ostariophysi</taxon>
        <taxon>Cypriniformes</taxon>
        <taxon>Cyprinidae</taxon>
        <taxon>Cyprininae</taxon>
        <taxon>Carassius</taxon>
    </lineage>
</organism>
<evidence type="ECO:0000259" key="15">
    <source>
        <dbReference type="SMART" id="SM00478"/>
    </source>
</evidence>
<dbReference type="GO" id="GO:0006285">
    <property type="term" value="P:base-excision repair, AP site formation"/>
    <property type="evidence" value="ECO:0007669"/>
    <property type="project" value="UniProtKB-UniRule"/>
</dbReference>
<dbReference type="GO" id="GO:0003677">
    <property type="term" value="F:DNA binding"/>
    <property type="evidence" value="ECO:0007669"/>
    <property type="project" value="UniProtKB-UniRule"/>
</dbReference>
<keyword evidence="13" id="KW-0539">Nucleus</keyword>
<dbReference type="GO" id="GO:0046872">
    <property type="term" value="F:metal ion binding"/>
    <property type="evidence" value="ECO:0007669"/>
    <property type="project" value="UniProtKB-KW"/>
</dbReference>
<dbReference type="CTD" id="4913"/>
<dbReference type="InterPro" id="IPR030841">
    <property type="entry name" value="NTH1"/>
</dbReference>
<evidence type="ECO:0000256" key="8">
    <source>
        <dbReference type="ARBA" id="ARBA00023014"/>
    </source>
</evidence>
<dbReference type="InterPro" id="IPR023170">
    <property type="entry name" value="HhH_base_excis_C"/>
</dbReference>
<comment type="function">
    <text evidence="13">Bifunctional DNA N-glycosylase with associated apurinic/apyrimidinic (AP) lyase function that catalyzes the first step in base excision repair (BER), the primary repair pathway for the repair of oxidative DNA damage. The DNA N-glycosylase activity releases the damaged DNA base from DNA by cleaving the N-glycosidic bond, leaving an AP site. The AP lyase activity cleaves the phosphodiester bond 3' to the AP site by a beta-elimination. Primarily recognizes and repairs oxidative base damage of pyrimidines.</text>
</comment>
<dbReference type="InterPro" id="IPR000445">
    <property type="entry name" value="HhH_motif"/>
</dbReference>
<feature type="domain" description="HhH-GPD" evidence="15">
    <location>
        <begin position="201"/>
        <end position="351"/>
    </location>
</feature>
<dbReference type="InterPro" id="IPR004036">
    <property type="entry name" value="Endonuclease-III-like_CS2"/>
</dbReference>
<accession>A0A6P6LBA9</accession>
<keyword evidence="11 13" id="KW-0326">Glycosidase</keyword>
<evidence type="ECO:0000313" key="17">
    <source>
        <dbReference type="RefSeq" id="XP_026081012.1"/>
    </source>
</evidence>
<comment type="catalytic activity">
    <reaction evidence="12 13">
        <text>2'-deoxyribonucleotide-(2'-deoxyribose 5'-phosphate)-2'-deoxyribonucleotide-DNA = a 3'-end 2'-deoxyribonucleotide-(2,3-dehydro-2,3-deoxyribose 5'-phosphate)-DNA + a 5'-end 5'-phospho-2'-deoxyribonucleoside-DNA + H(+)</text>
        <dbReference type="Rhea" id="RHEA:66592"/>
        <dbReference type="Rhea" id="RHEA-COMP:13180"/>
        <dbReference type="Rhea" id="RHEA-COMP:16897"/>
        <dbReference type="Rhea" id="RHEA-COMP:17067"/>
        <dbReference type="ChEBI" id="CHEBI:15378"/>
        <dbReference type="ChEBI" id="CHEBI:136412"/>
        <dbReference type="ChEBI" id="CHEBI:157695"/>
        <dbReference type="ChEBI" id="CHEBI:167181"/>
        <dbReference type="EC" id="4.2.99.18"/>
    </reaction>
</comment>
<evidence type="ECO:0000256" key="9">
    <source>
        <dbReference type="ARBA" id="ARBA00023204"/>
    </source>
</evidence>
<evidence type="ECO:0000313" key="16">
    <source>
        <dbReference type="Proteomes" id="UP000515129"/>
    </source>
</evidence>
<dbReference type="EC" id="4.2.99.18" evidence="13"/>
<comment type="caution">
    <text evidence="13">Lacks conserved residue(s) required for the propagation of feature annotation.</text>
</comment>
<proteinExistence type="inferred from homology"/>
<keyword evidence="4 13" id="KW-0227">DNA damage</keyword>
<keyword evidence="2" id="KW-0004">4Fe-4S</keyword>
<dbReference type="RefSeq" id="XP_026081012.1">
    <property type="nucleotide sequence ID" value="XM_026225227.1"/>
</dbReference>
<feature type="region of interest" description="Disordered" evidence="14">
    <location>
        <begin position="59"/>
        <end position="101"/>
    </location>
</feature>
<dbReference type="GO" id="GO:0005739">
    <property type="term" value="C:mitochondrion"/>
    <property type="evidence" value="ECO:0007669"/>
    <property type="project" value="UniProtKB-SubCell"/>
</dbReference>
<evidence type="ECO:0000256" key="11">
    <source>
        <dbReference type="ARBA" id="ARBA00023295"/>
    </source>
</evidence>
<dbReference type="FunFam" id="1.10.1670.10:FF:000003">
    <property type="entry name" value="Endonuclease III homolog"/>
    <property type="match status" value="1"/>
</dbReference>
<evidence type="ECO:0000256" key="14">
    <source>
        <dbReference type="SAM" id="MobiDB-lite"/>
    </source>
</evidence>